<feature type="compositionally biased region" description="Polar residues" evidence="1">
    <location>
        <begin position="148"/>
        <end position="157"/>
    </location>
</feature>
<sequence length="292" mass="33495">MEGKLEQYDEYPDFEEFEDSVEIEVGRNKQAARRSKQAKEAKEDKPITRNARQFEDSVEIEVGRNKQAARRSKQAKEAKEDKTITRNARREKLLNRKRIAAKDESKLAPNKRDSKSSSSKTSLGQSAKKMNSKCVESKLAPNKRDSKSSSSKTNLGQSAKKKNSANDPSKAAYKSNVGLKEIVEKEMRQKLSGKPELPQTSLYQLEPKDSAYTRKAYKPNFYADGDADSMSFQPRDDIRNQPRTKNMNQPFIDMMVNVLDTIQLTSKHDYKRAKEKELRDSARQQLNQLHRN</sequence>
<evidence type="ECO:0000313" key="3">
    <source>
        <dbReference type="RefSeq" id="XP_017299317.2"/>
    </source>
</evidence>
<dbReference type="KEGG" id="dci:108252319"/>
<evidence type="ECO:0000313" key="2">
    <source>
        <dbReference type="Proteomes" id="UP000079169"/>
    </source>
</evidence>
<reference evidence="3" key="1">
    <citation type="submission" date="2025-08" db="UniProtKB">
        <authorList>
            <consortium name="RefSeq"/>
        </authorList>
    </citation>
    <scope>IDENTIFICATION</scope>
</reference>
<accession>A0A1S4EB28</accession>
<feature type="compositionally biased region" description="Basic and acidic residues" evidence="1">
    <location>
        <begin position="74"/>
        <end position="115"/>
    </location>
</feature>
<evidence type="ECO:0000256" key="1">
    <source>
        <dbReference type="SAM" id="MobiDB-lite"/>
    </source>
</evidence>
<keyword evidence="2" id="KW-1185">Reference proteome</keyword>
<dbReference type="Proteomes" id="UP000079169">
    <property type="component" value="Unplaced"/>
</dbReference>
<organism evidence="2 3">
    <name type="scientific">Diaphorina citri</name>
    <name type="common">Asian citrus psyllid</name>
    <dbReference type="NCBI Taxonomy" id="121845"/>
    <lineage>
        <taxon>Eukaryota</taxon>
        <taxon>Metazoa</taxon>
        <taxon>Ecdysozoa</taxon>
        <taxon>Arthropoda</taxon>
        <taxon>Hexapoda</taxon>
        <taxon>Insecta</taxon>
        <taxon>Pterygota</taxon>
        <taxon>Neoptera</taxon>
        <taxon>Paraneoptera</taxon>
        <taxon>Hemiptera</taxon>
        <taxon>Sternorrhyncha</taxon>
        <taxon>Psylloidea</taxon>
        <taxon>Psyllidae</taxon>
        <taxon>Diaphorininae</taxon>
        <taxon>Diaphorina</taxon>
    </lineage>
</organism>
<feature type="region of interest" description="Disordered" evidence="1">
    <location>
        <begin position="22"/>
        <end position="179"/>
    </location>
</feature>
<dbReference type="RefSeq" id="XP_017299317.2">
    <property type="nucleotide sequence ID" value="XM_017443828.2"/>
</dbReference>
<dbReference type="PaxDb" id="121845-A0A1S4EB28"/>
<name>A0A1S4EB28_DIACI</name>
<dbReference type="GeneID" id="108252319"/>
<feature type="region of interest" description="Disordered" evidence="1">
    <location>
        <begin position="223"/>
        <end position="245"/>
    </location>
</feature>
<proteinExistence type="predicted"/>
<feature type="compositionally biased region" description="Low complexity" evidence="1">
    <location>
        <begin position="116"/>
        <end position="128"/>
    </location>
</feature>
<dbReference type="AlphaFoldDB" id="A0A1S4EB28"/>
<gene>
    <name evidence="3" type="primary">LOC108252319</name>
</gene>
<feature type="compositionally biased region" description="Basic and acidic residues" evidence="1">
    <location>
        <begin position="37"/>
        <end position="55"/>
    </location>
</feature>
<protein>
    <submittedName>
        <fullName evidence="3">Micronuclear linker histone polyprotein-like</fullName>
    </submittedName>
</protein>